<dbReference type="InterPro" id="IPR002347">
    <property type="entry name" value="SDR_fam"/>
</dbReference>
<dbReference type="PANTHER" id="PTHR42879:SF2">
    <property type="entry name" value="3-OXOACYL-[ACYL-CARRIER-PROTEIN] REDUCTASE FABG"/>
    <property type="match status" value="1"/>
</dbReference>
<keyword evidence="3" id="KW-1185">Reference proteome</keyword>
<sequence>MLTNADFSLEGRVALVTGSGRNIGRAVAEAYAAAGARVVVNGHKDRDAIEAVAAGIRERGGEAIAVLADVSDPAAVSAMVAETVERFGGLDITVSNVSVRPYQAFLDISLEDWDRVIRTNLSSTFFLARAALPHMIARGRGRLIHISGMDGFFGNVTHRAHNVTAKAGMHGLAKAIAREFGPQGITANTVAPGPIDTERDWTQYVHQEREQVRAGVPLGRYGGVDEVAGACLFLASDAGGYVSGQVIHVNGGYLMA</sequence>
<evidence type="ECO:0000313" key="3">
    <source>
        <dbReference type="Proteomes" id="UP001524642"/>
    </source>
</evidence>
<protein>
    <submittedName>
        <fullName evidence="2">3-oxoacyl-ACP reductase FabG</fullName>
    </submittedName>
</protein>
<dbReference type="InterPro" id="IPR036291">
    <property type="entry name" value="NAD(P)-bd_dom_sf"/>
</dbReference>
<evidence type="ECO:0000256" key="1">
    <source>
        <dbReference type="ARBA" id="ARBA00006484"/>
    </source>
</evidence>
<dbReference type="InterPro" id="IPR050259">
    <property type="entry name" value="SDR"/>
</dbReference>
<evidence type="ECO:0000313" key="2">
    <source>
        <dbReference type="EMBL" id="MCR0982615.1"/>
    </source>
</evidence>
<gene>
    <name evidence="2" type="ORF">NRP21_11200</name>
</gene>
<dbReference type="SUPFAM" id="SSF51735">
    <property type="entry name" value="NAD(P)-binding Rossmann-fold domains"/>
    <property type="match status" value="1"/>
</dbReference>
<dbReference type="Proteomes" id="UP001524642">
    <property type="component" value="Unassembled WGS sequence"/>
</dbReference>
<comment type="caution">
    <text evidence="2">The sequence shown here is derived from an EMBL/GenBank/DDBJ whole genome shotgun (WGS) entry which is preliminary data.</text>
</comment>
<dbReference type="Gene3D" id="3.40.50.720">
    <property type="entry name" value="NAD(P)-binding Rossmann-like Domain"/>
    <property type="match status" value="1"/>
</dbReference>
<dbReference type="Pfam" id="PF13561">
    <property type="entry name" value="adh_short_C2"/>
    <property type="match status" value="1"/>
</dbReference>
<dbReference type="PANTHER" id="PTHR42879">
    <property type="entry name" value="3-OXOACYL-(ACYL-CARRIER-PROTEIN) REDUCTASE"/>
    <property type="match status" value="1"/>
</dbReference>
<proteinExistence type="inferred from homology"/>
<accession>A0ABT1X3D7</accession>
<dbReference type="PRINTS" id="PR00081">
    <property type="entry name" value="GDHRDH"/>
</dbReference>
<dbReference type="RefSeq" id="WP_257716285.1">
    <property type="nucleotide sequence ID" value="NZ_JANJOU010000008.1"/>
</dbReference>
<dbReference type="EMBL" id="JANJOU010000008">
    <property type="protein sequence ID" value="MCR0982615.1"/>
    <property type="molecule type" value="Genomic_DNA"/>
</dbReference>
<reference evidence="2 3" key="1">
    <citation type="submission" date="2022-06" db="EMBL/GenBank/DDBJ databases">
        <title>Roseomonas CN29.</title>
        <authorList>
            <person name="Cheng Y."/>
            <person name="He X."/>
        </authorList>
    </citation>
    <scope>NUCLEOTIDE SEQUENCE [LARGE SCALE GENOMIC DNA]</scope>
    <source>
        <strain evidence="2 3">CN29</strain>
    </source>
</reference>
<comment type="similarity">
    <text evidence="1">Belongs to the short-chain dehydrogenases/reductases (SDR) family.</text>
</comment>
<organism evidence="2 3">
    <name type="scientific">Roseomonas populi</name>
    <dbReference type="NCBI Taxonomy" id="3121582"/>
    <lineage>
        <taxon>Bacteria</taxon>
        <taxon>Pseudomonadati</taxon>
        <taxon>Pseudomonadota</taxon>
        <taxon>Alphaproteobacteria</taxon>
        <taxon>Acetobacterales</taxon>
        <taxon>Roseomonadaceae</taxon>
        <taxon>Roseomonas</taxon>
    </lineage>
</organism>
<name>A0ABT1X3D7_9PROT</name>